<dbReference type="InterPro" id="IPR001199">
    <property type="entry name" value="Cyt_B5-like_heme/steroid-bd"/>
</dbReference>
<evidence type="ECO:0000313" key="6">
    <source>
        <dbReference type="EMBL" id="VDP73518.1"/>
    </source>
</evidence>
<dbReference type="STRING" id="6186.A0A183L0I6"/>
<evidence type="ECO:0000313" key="8">
    <source>
        <dbReference type="WBParaSite" id="SCUD_0002083701-mRNA-1"/>
    </source>
</evidence>
<dbReference type="AlphaFoldDB" id="A0A183L0I6"/>
<dbReference type="Gene3D" id="3.90.420.10">
    <property type="entry name" value="Oxidoreductase, molybdopterin-binding domain"/>
    <property type="match status" value="1"/>
</dbReference>
<dbReference type="GO" id="GO:0008482">
    <property type="term" value="F:sulfite oxidase activity"/>
    <property type="evidence" value="ECO:0007669"/>
    <property type="project" value="TreeGrafter"/>
</dbReference>
<dbReference type="InterPro" id="IPR036374">
    <property type="entry name" value="OxRdtase_Mopterin-bd_sf"/>
</dbReference>
<dbReference type="GO" id="GO:0046872">
    <property type="term" value="F:metal ion binding"/>
    <property type="evidence" value="ECO:0007669"/>
    <property type="project" value="UniProtKB-UniRule"/>
</dbReference>
<dbReference type="EMBL" id="UZAK01045154">
    <property type="protein sequence ID" value="VDP73518.1"/>
    <property type="molecule type" value="Genomic_DNA"/>
</dbReference>
<proteinExistence type="inferred from homology"/>
<dbReference type="SUPFAM" id="SSF56524">
    <property type="entry name" value="Oxidoreductase molybdopterin-binding domain"/>
    <property type="match status" value="1"/>
</dbReference>
<comment type="similarity">
    <text evidence="4">Belongs to the cytochrome b5 family.</text>
</comment>
<dbReference type="GO" id="GO:0006790">
    <property type="term" value="P:sulfur compound metabolic process"/>
    <property type="evidence" value="ECO:0007669"/>
    <property type="project" value="TreeGrafter"/>
</dbReference>
<dbReference type="Pfam" id="PF00173">
    <property type="entry name" value="Cyt-b5"/>
    <property type="match status" value="1"/>
</dbReference>
<dbReference type="SMART" id="SM01117">
    <property type="entry name" value="Cyt-b5"/>
    <property type="match status" value="1"/>
</dbReference>
<dbReference type="PROSITE" id="PS50255">
    <property type="entry name" value="CYTOCHROME_B5_2"/>
    <property type="match status" value="1"/>
</dbReference>
<reference evidence="8" key="1">
    <citation type="submission" date="2016-06" db="UniProtKB">
        <authorList>
            <consortium name="WormBaseParasite"/>
        </authorList>
    </citation>
    <scope>IDENTIFICATION</scope>
</reference>
<gene>
    <name evidence="6" type="ORF">SCUD_LOCUS20834</name>
</gene>
<dbReference type="InterPro" id="IPR018506">
    <property type="entry name" value="Cyt_B5_heme-BS"/>
</dbReference>
<evidence type="ECO:0000256" key="3">
    <source>
        <dbReference type="ARBA" id="ARBA00023004"/>
    </source>
</evidence>
<dbReference type="SUPFAM" id="SSF55856">
    <property type="entry name" value="Cytochrome b5-like heme/steroid binding domain"/>
    <property type="match status" value="1"/>
</dbReference>
<dbReference type="Gene3D" id="3.10.120.10">
    <property type="entry name" value="Cytochrome b5-like heme/steroid binding domain"/>
    <property type="match status" value="1"/>
</dbReference>
<dbReference type="InterPro" id="IPR036400">
    <property type="entry name" value="Cyt_B5-like_heme/steroid_sf"/>
</dbReference>
<name>A0A183L0I6_9TREM</name>
<protein>
    <submittedName>
        <fullName evidence="8">Cytochrome b5 heme-binding domain-containing protein</fullName>
    </submittedName>
</protein>
<reference evidence="6 7" key="2">
    <citation type="submission" date="2018-11" db="EMBL/GenBank/DDBJ databases">
        <authorList>
            <consortium name="Pathogen Informatics"/>
        </authorList>
    </citation>
    <scope>NUCLEOTIDE SEQUENCE [LARGE SCALE GENOMIC DNA]</scope>
    <source>
        <strain evidence="6">Dakar</strain>
        <strain evidence="7">Dakar, Senegal</strain>
    </source>
</reference>
<keyword evidence="2 4" id="KW-0479">Metal-binding</keyword>
<dbReference type="Proteomes" id="UP000279833">
    <property type="component" value="Unassembled WGS sequence"/>
</dbReference>
<keyword evidence="7" id="KW-1185">Reference proteome</keyword>
<dbReference type="PANTHER" id="PTHR19372:SF7">
    <property type="entry name" value="SULFITE OXIDASE, MITOCHONDRIAL"/>
    <property type="match status" value="1"/>
</dbReference>
<dbReference type="GO" id="GO:0043546">
    <property type="term" value="F:molybdopterin cofactor binding"/>
    <property type="evidence" value="ECO:0007669"/>
    <property type="project" value="TreeGrafter"/>
</dbReference>
<organism evidence="8">
    <name type="scientific">Schistosoma curassoni</name>
    <dbReference type="NCBI Taxonomy" id="6186"/>
    <lineage>
        <taxon>Eukaryota</taxon>
        <taxon>Metazoa</taxon>
        <taxon>Spiralia</taxon>
        <taxon>Lophotrochozoa</taxon>
        <taxon>Platyhelminthes</taxon>
        <taxon>Trematoda</taxon>
        <taxon>Digenea</taxon>
        <taxon>Strigeidida</taxon>
        <taxon>Schistosomatoidea</taxon>
        <taxon>Schistosomatidae</taxon>
        <taxon>Schistosoma</taxon>
    </lineage>
</organism>
<dbReference type="InterPro" id="IPR008335">
    <property type="entry name" value="Mopterin_OxRdtase_euk"/>
</dbReference>
<keyword evidence="1 4" id="KW-0349">Heme</keyword>
<evidence type="ECO:0000259" key="5">
    <source>
        <dbReference type="PROSITE" id="PS50255"/>
    </source>
</evidence>
<feature type="domain" description="Cytochrome b5 heme-binding" evidence="5">
    <location>
        <begin position="18"/>
        <end position="96"/>
    </location>
</feature>
<dbReference type="PANTHER" id="PTHR19372">
    <property type="entry name" value="SULFITE REDUCTASE"/>
    <property type="match status" value="1"/>
</dbReference>
<keyword evidence="3 4" id="KW-0408">Iron</keyword>
<evidence type="ECO:0000313" key="7">
    <source>
        <dbReference type="Proteomes" id="UP000279833"/>
    </source>
</evidence>
<evidence type="ECO:0000256" key="2">
    <source>
        <dbReference type="ARBA" id="ARBA00022723"/>
    </source>
</evidence>
<dbReference type="PRINTS" id="PR00407">
    <property type="entry name" value="EUMOPTERIN"/>
</dbReference>
<dbReference type="FunFam" id="3.10.120.10:FF:000007">
    <property type="entry name" value="Sulfite oxidase, mitochondrial"/>
    <property type="match status" value="1"/>
</dbReference>
<evidence type="ECO:0000256" key="1">
    <source>
        <dbReference type="ARBA" id="ARBA00022617"/>
    </source>
</evidence>
<evidence type="ECO:0000256" key="4">
    <source>
        <dbReference type="RuleBase" id="RU362121"/>
    </source>
</evidence>
<accession>A0A183L0I6</accession>
<dbReference type="PRINTS" id="PR00363">
    <property type="entry name" value="CYTOCHROMEB5"/>
</dbReference>
<dbReference type="WBParaSite" id="SCUD_0002083701-mRNA-1">
    <property type="protein sequence ID" value="SCUD_0002083701-mRNA-1"/>
    <property type="gene ID" value="SCUD_0002083701"/>
</dbReference>
<dbReference type="GO" id="GO:0005739">
    <property type="term" value="C:mitochondrion"/>
    <property type="evidence" value="ECO:0007669"/>
    <property type="project" value="TreeGrafter"/>
</dbReference>
<sequence>GLSCGIFAIAWISKSKKPRIITLEELAQHNCKERGVWVSLKGKVYDVTSFVDDHPGGDKILLAAGSDVSSFWSVYAFHYQSHVLKILEKYYIGELDKSDFVEEEDNEDIYSSDPQRNPDLKVVSQRPFNAETPLSSICSNPITPTDLFFVRNHLPVPDVDPE</sequence>
<dbReference type="PROSITE" id="PS00191">
    <property type="entry name" value="CYTOCHROME_B5_1"/>
    <property type="match status" value="1"/>
</dbReference>
<dbReference type="GO" id="GO:0020037">
    <property type="term" value="F:heme binding"/>
    <property type="evidence" value="ECO:0007669"/>
    <property type="project" value="UniProtKB-UniRule"/>
</dbReference>